<sequence>MFSIQAAFYTVKQGPYSAVINASTDEGVPRVPPLQVTAFNTSSSSILVTWQQITPASVPGILLGYVLRIIKADDVNASNFIAMEHDLSTSKNITNLETFTLYNISVAGFTRKGFGNFSVVHSWTDEGVPEGPPNSVTGSPTSTTSITLSWLPVTRELQKGIIRGYHARLYDTSGLPLNDTKILSPSLSAYFSELDVYANYSLQVRAFNRKGLGPWSSLVNVSTGAPAPNQIPMNATADATGPDTIHVTWSPVSVVDARNLHGYRVRYFPVVTPNLFMDIMAGRNYIEATITGLRPFTSYGVQIAAFSTEDGNYTSPVYAKTWEAVPSAPPTKLGISVRDSQSLLVYWLNVPPEHRNGVIRVIA</sequence>
<keyword evidence="3" id="KW-1015">Disulfide bond</keyword>
<dbReference type="InterPro" id="IPR003961">
    <property type="entry name" value="FN3_dom"/>
</dbReference>
<evidence type="ECO:0000256" key="4">
    <source>
        <dbReference type="ARBA" id="ARBA00023170"/>
    </source>
</evidence>
<dbReference type="GO" id="GO:0043235">
    <property type="term" value="C:receptor complex"/>
    <property type="evidence" value="ECO:0007669"/>
    <property type="project" value="TreeGrafter"/>
</dbReference>
<keyword evidence="4" id="KW-0675">Receptor</keyword>
<dbReference type="Proteomes" id="UP001163046">
    <property type="component" value="Unassembled WGS sequence"/>
</dbReference>
<feature type="domain" description="Fibronectin type-III" evidence="6">
    <location>
        <begin position="32"/>
        <end position="131"/>
    </location>
</feature>
<keyword evidence="1" id="KW-0732">Signal</keyword>
<dbReference type="PROSITE" id="PS50853">
    <property type="entry name" value="FN3"/>
    <property type="match status" value="3"/>
</dbReference>
<dbReference type="FunFam" id="2.60.40.10:FF:000028">
    <property type="entry name" value="Neuronal cell adhesion molecule"/>
    <property type="match status" value="2"/>
</dbReference>
<dbReference type="EMBL" id="MU826365">
    <property type="protein sequence ID" value="KAJ7378566.1"/>
    <property type="molecule type" value="Genomic_DNA"/>
</dbReference>
<evidence type="ECO:0000256" key="1">
    <source>
        <dbReference type="ARBA" id="ARBA00022729"/>
    </source>
</evidence>
<evidence type="ECO:0000256" key="2">
    <source>
        <dbReference type="ARBA" id="ARBA00022737"/>
    </source>
</evidence>
<organism evidence="7 8">
    <name type="scientific">Desmophyllum pertusum</name>
    <dbReference type="NCBI Taxonomy" id="174260"/>
    <lineage>
        <taxon>Eukaryota</taxon>
        <taxon>Metazoa</taxon>
        <taxon>Cnidaria</taxon>
        <taxon>Anthozoa</taxon>
        <taxon>Hexacorallia</taxon>
        <taxon>Scleractinia</taxon>
        <taxon>Caryophylliina</taxon>
        <taxon>Caryophylliidae</taxon>
        <taxon>Desmophyllum</taxon>
    </lineage>
</organism>
<dbReference type="AlphaFoldDB" id="A0A9X0CWX4"/>
<reference evidence="7" key="1">
    <citation type="submission" date="2023-01" db="EMBL/GenBank/DDBJ databases">
        <title>Genome assembly of the deep-sea coral Lophelia pertusa.</title>
        <authorList>
            <person name="Herrera S."/>
            <person name="Cordes E."/>
        </authorList>
    </citation>
    <scope>NUCLEOTIDE SEQUENCE</scope>
    <source>
        <strain evidence="7">USNM1676648</strain>
        <tissue evidence="7">Polyp</tissue>
    </source>
</reference>
<dbReference type="Pfam" id="PF00041">
    <property type="entry name" value="fn3"/>
    <property type="match status" value="3"/>
</dbReference>
<dbReference type="GO" id="GO:0019955">
    <property type="term" value="F:cytokine binding"/>
    <property type="evidence" value="ECO:0007669"/>
    <property type="project" value="TreeGrafter"/>
</dbReference>
<comment type="caution">
    <text evidence="7">The sequence shown here is derived from an EMBL/GenBank/DDBJ whole genome shotgun (WGS) entry which is preliminary data.</text>
</comment>
<feature type="domain" description="Fibronectin type-III" evidence="6">
    <location>
        <begin position="132"/>
        <end position="226"/>
    </location>
</feature>
<evidence type="ECO:0000259" key="6">
    <source>
        <dbReference type="PROSITE" id="PS50853"/>
    </source>
</evidence>
<dbReference type="SUPFAM" id="SSF49265">
    <property type="entry name" value="Fibronectin type III"/>
    <property type="match status" value="3"/>
</dbReference>
<proteinExistence type="predicted"/>
<keyword evidence="2" id="KW-0677">Repeat</keyword>
<dbReference type="Gene3D" id="2.60.40.10">
    <property type="entry name" value="Immunoglobulins"/>
    <property type="match status" value="4"/>
</dbReference>
<dbReference type="PANTHER" id="PTHR23036:SF151">
    <property type="entry name" value="FIBRONECTIN TYPE-III DOMAIN-CONTAINING PROTEIN"/>
    <property type="match status" value="1"/>
</dbReference>
<dbReference type="GO" id="GO:0004896">
    <property type="term" value="F:cytokine receptor activity"/>
    <property type="evidence" value="ECO:0007669"/>
    <property type="project" value="TreeGrafter"/>
</dbReference>
<dbReference type="GO" id="GO:0009897">
    <property type="term" value="C:external side of plasma membrane"/>
    <property type="evidence" value="ECO:0007669"/>
    <property type="project" value="TreeGrafter"/>
</dbReference>
<dbReference type="InterPro" id="IPR036116">
    <property type="entry name" value="FN3_sf"/>
</dbReference>
<dbReference type="OrthoDB" id="5958059at2759"/>
<dbReference type="InterPro" id="IPR013783">
    <property type="entry name" value="Ig-like_fold"/>
</dbReference>
<dbReference type="PANTHER" id="PTHR23036">
    <property type="entry name" value="CYTOKINE RECEPTOR"/>
    <property type="match status" value="1"/>
</dbReference>
<accession>A0A9X0CWX4</accession>
<gene>
    <name evidence="7" type="ORF">OS493_022554</name>
</gene>
<dbReference type="CDD" id="cd00063">
    <property type="entry name" value="FN3"/>
    <property type="match status" value="3"/>
</dbReference>
<evidence type="ECO:0000313" key="8">
    <source>
        <dbReference type="Proteomes" id="UP001163046"/>
    </source>
</evidence>
<protein>
    <recommendedName>
        <fullName evidence="6">Fibronectin type-III domain-containing protein</fullName>
    </recommendedName>
</protein>
<keyword evidence="8" id="KW-1185">Reference proteome</keyword>
<evidence type="ECO:0000256" key="5">
    <source>
        <dbReference type="ARBA" id="ARBA00023180"/>
    </source>
</evidence>
<dbReference type="InterPro" id="IPR050379">
    <property type="entry name" value="Type-I_Cytokine_Rcpt"/>
</dbReference>
<name>A0A9X0CWX4_9CNID</name>
<keyword evidence="5" id="KW-0325">Glycoprotein</keyword>
<feature type="domain" description="Fibronectin type-III" evidence="6">
    <location>
        <begin position="231"/>
        <end position="324"/>
    </location>
</feature>
<dbReference type="SMART" id="SM00060">
    <property type="entry name" value="FN3"/>
    <property type="match status" value="3"/>
</dbReference>
<evidence type="ECO:0000256" key="3">
    <source>
        <dbReference type="ARBA" id="ARBA00023157"/>
    </source>
</evidence>
<evidence type="ECO:0000313" key="7">
    <source>
        <dbReference type="EMBL" id="KAJ7378566.1"/>
    </source>
</evidence>